<comment type="caution">
    <text evidence="1">The sequence shown here is derived from an EMBL/GenBank/DDBJ whole genome shotgun (WGS) entry which is preliminary data.</text>
</comment>
<keyword evidence="2" id="KW-1185">Reference proteome</keyword>
<name>A0AAV6X4Y4_9LAMI</name>
<dbReference type="SUPFAM" id="SSF50630">
    <property type="entry name" value="Acid proteases"/>
    <property type="match status" value="1"/>
</dbReference>
<accession>A0AAV6X4Y4</accession>
<dbReference type="InterPro" id="IPR021109">
    <property type="entry name" value="Peptidase_aspartic_dom_sf"/>
</dbReference>
<dbReference type="Gene3D" id="2.40.70.10">
    <property type="entry name" value="Acid Proteases"/>
    <property type="match status" value="1"/>
</dbReference>
<gene>
    <name evidence="1" type="ORF">BUALT_Bualt10G0106500</name>
</gene>
<dbReference type="AlphaFoldDB" id="A0AAV6X4Y4"/>
<reference evidence="1" key="1">
    <citation type="submission" date="2019-10" db="EMBL/GenBank/DDBJ databases">
        <authorList>
            <person name="Zhang R."/>
            <person name="Pan Y."/>
            <person name="Wang J."/>
            <person name="Ma R."/>
            <person name="Yu S."/>
        </authorList>
    </citation>
    <scope>NUCLEOTIDE SEQUENCE</scope>
    <source>
        <strain evidence="1">LA-IB0</strain>
        <tissue evidence="1">Leaf</tissue>
    </source>
</reference>
<dbReference type="CDD" id="cd00303">
    <property type="entry name" value="retropepsin_like"/>
    <property type="match status" value="1"/>
</dbReference>
<protein>
    <submittedName>
        <fullName evidence="1">Uncharacterized protein</fullName>
    </submittedName>
</protein>
<organism evidence="1 2">
    <name type="scientific">Buddleja alternifolia</name>
    <dbReference type="NCBI Taxonomy" id="168488"/>
    <lineage>
        <taxon>Eukaryota</taxon>
        <taxon>Viridiplantae</taxon>
        <taxon>Streptophyta</taxon>
        <taxon>Embryophyta</taxon>
        <taxon>Tracheophyta</taxon>
        <taxon>Spermatophyta</taxon>
        <taxon>Magnoliopsida</taxon>
        <taxon>eudicotyledons</taxon>
        <taxon>Gunneridae</taxon>
        <taxon>Pentapetalae</taxon>
        <taxon>asterids</taxon>
        <taxon>lamiids</taxon>
        <taxon>Lamiales</taxon>
        <taxon>Scrophulariaceae</taxon>
        <taxon>Buddlejeae</taxon>
        <taxon>Buddleja</taxon>
    </lineage>
</organism>
<sequence length="203" mass="22830">MSEEEELIHNSQQEIEIINEIEDDLIDDDMTVSLNALSGTTDMNTLIIKGPVKGQDVHILIDSGSTHCFLDENTAHKLGCKLDYTIPMIVSVVDGSKMVSRLECHDFSWSTQNHNFIYPIRVIKLGGCDMVLGGNWLRQNSSVEFDYHKIKLTISRNGKKLTIKAMTDNASLQLMSAKSFTRFFKNKGYYGLIGHLFSVTATH</sequence>
<evidence type="ECO:0000313" key="2">
    <source>
        <dbReference type="Proteomes" id="UP000826271"/>
    </source>
</evidence>
<dbReference type="Pfam" id="PF08284">
    <property type="entry name" value="RVP_2"/>
    <property type="match status" value="1"/>
</dbReference>
<proteinExistence type="predicted"/>
<dbReference type="Proteomes" id="UP000826271">
    <property type="component" value="Unassembled WGS sequence"/>
</dbReference>
<dbReference type="EMBL" id="WHWC01000010">
    <property type="protein sequence ID" value="KAG8375502.1"/>
    <property type="molecule type" value="Genomic_DNA"/>
</dbReference>
<evidence type="ECO:0000313" key="1">
    <source>
        <dbReference type="EMBL" id="KAG8375502.1"/>
    </source>
</evidence>